<dbReference type="InterPro" id="IPR041581">
    <property type="entry name" value="Glyoxalase_6"/>
</dbReference>
<dbReference type="EMBL" id="FOWC01000001">
    <property type="protein sequence ID" value="SFO10933.1"/>
    <property type="molecule type" value="Genomic_DNA"/>
</dbReference>
<gene>
    <name evidence="2" type="ORF">SAMN05421854_101644</name>
</gene>
<evidence type="ECO:0000313" key="3">
    <source>
        <dbReference type="Proteomes" id="UP000199137"/>
    </source>
</evidence>
<evidence type="ECO:0000259" key="1">
    <source>
        <dbReference type="Pfam" id="PF18029"/>
    </source>
</evidence>
<sequence length="76" mass="7647">MGHHPYACALQIAIDCAEPERLAALWADALGYAVEKPSAGAAGWAEFSRSAGDGAEAGFAAADPAARPAIAVPPRA</sequence>
<organism evidence="2 3">
    <name type="scientific">Amycolatopsis rubida</name>
    <dbReference type="NCBI Taxonomy" id="112413"/>
    <lineage>
        <taxon>Bacteria</taxon>
        <taxon>Bacillati</taxon>
        <taxon>Actinomycetota</taxon>
        <taxon>Actinomycetes</taxon>
        <taxon>Pseudonocardiales</taxon>
        <taxon>Pseudonocardiaceae</taxon>
        <taxon>Amycolatopsis</taxon>
    </lineage>
</organism>
<dbReference type="Proteomes" id="UP000199137">
    <property type="component" value="Unassembled WGS sequence"/>
</dbReference>
<feature type="domain" description="Glyoxalase-like" evidence="1">
    <location>
        <begin position="11"/>
        <end position="52"/>
    </location>
</feature>
<dbReference type="Pfam" id="PF18029">
    <property type="entry name" value="Glyoxalase_6"/>
    <property type="match status" value="1"/>
</dbReference>
<protein>
    <recommendedName>
        <fullName evidence="1">Glyoxalase-like domain-containing protein</fullName>
    </recommendedName>
</protein>
<proteinExistence type="predicted"/>
<dbReference type="Gene3D" id="3.10.180.10">
    <property type="entry name" value="2,3-Dihydroxybiphenyl 1,2-Dioxygenase, domain 1"/>
    <property type="match status" value="1"/>
</dbReference>
<evidence type="ECO:0000313" key="2">
    <source>
        <dbReference type="EMBL" id="SFO10933.1"/>
    </source>
</evidence>
<dbReference type="AlphaFoldDB" id="A0A1I5EHW6"/>
<reference evidence="3" key="1">
    <citation type="submission" date="2016-10" db="EMBL/GenBank/DDBJ databases">
        <authorList>
            <person name="Varghese N."/>
            <person name="Submissions S."/>
        </authorList>
    </citation>
    <scope>NUCLEOTIDE SEQUENCE [LARGE SCALE GENOMIC DNA]</scope>
    <source>
        <strain evidence="3">DSM 44637</strain>
    </source>
</reference>
<name>A0A1I5EHW6_9PSEU</name>
<accession>A0A1I5EHW6</accession>
<dbReference type="InterPro" id="IPR029068">
    <property type="entry name" value="Glyas_Bleomycin-R_OHBP_Dase"/>
</dbReference>